<evidence type="ECO:0000313" key="2">
    <source>
        <dbReference type="Proteomes" id="UP000221961"/>
    </source>
</evidence>
<organism evidence="1 2">
    <name type="scientific">Nocardia terpenica</name>
    <dbReference type="NCBI Taxonomy" id="455432"/>
    <lineage>
        <taxon>Bacteria</taxon>
        <taxon>Bacillati</taxon>
        <taxon>Actinomycetota</taxon>
        <taxon>Actinomycetes</taxon>
        <taxon>Mycobacteriales</taxon>
        <taxon>Nocardiaceae</taxon>
        <taxon>Nocardia</taxon>
    </lineage>
</organism>
<dbReference type="RefSeq" id="WP_098697415.1">
    <property type="nucleotide sequence ID" value="NZ_CP023778.1"/>
</dbReference>
<dbReference type="Proteomes" id="UP000221961">
    <property type="component" value="Chromosome"/>
</dbReference>
<evidence type="ECO:0000313" key="1">
    <source>
        <dbReference type="EMBL" id="ATL70443.1"/>
    </source>
</evidence>
<gene>
    <name evidence="1" type="ORF">CRH09_33955</name>
</gene>
<name>A0A291RSH8_9NOCA</name>
<accession>A0A291RSH8</accession>
<dbReference type="GeneID" id="88362272"/>
<dbReference type="KEGG" id="ntp:CRH09_33955"/>
<dbReference type="EMBL" id="CP023778">
    <property type="protein sequence ID" value="ATL70443.1"/>
    <property type="molecule type" value="Genomic_DNA"/>
</dbReference>
<sequence length="81" mass="9102">MTSGADGSAFERRTEVGGVWATWRVESPLRIAITALHDSDDTVVASFADGDRPDLAQAREQWPRFAKLWDAVRHQFWSEIG</sequence>
<proteinExistence type="predicted"/>
<dbReference type="AlphaFoldDB" id="A0A291RSH8"/>
<reference evidence="1 2" key="1">
    <citation type="submission" date="2017-10" db="EMBL/GenBank/DDBJ databases">
        <title>Comparative genomics between pathogenic Norcardia.</title>
        <authorList>
            <person name="Zeng L."/>
        </authorList>
    </citation>
    <scope>NUCLEOTIDE SEQUENCE [LARGE SCALE GENOMIC DNA]</scope>
    <source>
        <strain evidence="1 2">NC_YFY_NT001</strain>
    </source>
</reference>
<protein>
    <submittedName>
        <fullName evidence="1">Uncharacterized protein</fullName>
    </submittedName>
</protein>